<dbReference type="EMBL" id="CM007894">
    <property type="protein sequence ID" value="OTG25872.1"/>
    <property type="molecule type" value="Genomic_DNA"/>
</dbReference>
<comment type="function">
    <text evidence="1">NDH shuttles electrons from NAD(P)H:plastoquinone, via FMN and iron-sulfur (Fe-S) centers, to quinones in the photosynthetic chain and possibly in a chloroplast respiratory chain. The immediate electron acceptor for the enzyme in this species is believed to be plastoquinone. Couples the redox reaction to proton translocation, and thus conserves the redox energy in a proton gradient.</text>
</comment>
<comment type="catalytic activity">
    <reaction evidence="20">
        <text>a plastoquinone + NADH + (n+1) H(+)(in) = a plastoquinol + NAD(+) + n H(+)(out)</text>
        <dbReference type="Rhea" id="RHEA:42608"/>
        <dbReference type="Rhea" id="RHEA-COMP:9561"/>
        <dbReference type="Rhea" id="RHEA-COMP:9562"/>
        <dbReference type="ChEBI" id="CHEBI:15378"/>
        <dbReference type="ChEBI" id="CHEBI:17757"/>
        <dbReference type="ChEBI" id="CHEBI:57540"/>
        <dbReference type="ChEBI" id="CHEBI:57945"/>
        <dbReference type="ChEBI" id="CHEBI:62192"/>
    </reaction>
</comment>
<evidence type="ECO:0000313" key="25">
    <source>
        <dbReference type="Proteomes" id="UP000215914"/>
    </source>
</evidence>
<evidence type="ECO:0000256" key="18">
    <source>
        <dbReference type="ARBA" id="ARBA00031649"/>
    </source>
</evidence>
<evidence type="ECO:0000256" key="5">
    <source>
        <dbReference type="ARBA" id="ARBA00018648"/>
    </source>
</evidence>
<dbReference type="InterPro" id="IPR002128">
    <property type="entry name" value="NADH_UbQ_OxRdtase_chlpt_su5_C"/>
</dbReference>
<feature type="transmembrane region" description="Helical" evidence="21">
    <location>
        <begin position="207"/>
        <end position="225"/>
    </location>
</feature>
<evidence type="ECO:0000256" key="6">
    <source>
        <dbReference type="ARBA" id="ARBA00022448"/>
    </source>
</evidence>
<keyword evidence="13 21" id="KW-1133">Transmembrane helix</keyword>
<comment type="subcellular location">
    <subcellularLocation>
        <location evidence="2">Plastid</location>
        <location evidence="2">Chloroplast thylakoid membrane</location>
        <topology evidence="2">Multi-pass membrane protein</topology>
    </subcellularLocation>
</comment>
<keyword evidence="7" id="KW-0150">Chloroplast</keyword>
<evidence type="ECO:0000256" key="21">
    <source>
        <dbReference type="SAM" id="Phobius"/>
    </source>
</evidence>
<keyword evidence="25" id="KW-1185">Reference proteome</keyword>
<evidence type="ECO:0000256" key="16">
    <source>
        <dbReference type="ARBA" id="ARBA00023136"/>
    </source>
</evidence>
<dbReference type="STRING" id="4232.A0A251USX8"/>
<evidence type="ECO:0000256" key="10">
    <source>
        <dbReference type="ARBA" id="ARBA00022857"/>
    </source>
</evidence>
<dbReference type="InParanoid" id="A0A251USX8"/>
<keyword evidence="16 21" id="KW-0472">Membrane</keyword>
<evidence type="ECO:0000256" key="11">
    <source>
        <dbReference type="ARBA" id="ARBA00022957"/>
    </source>
</evidence>
<keyword evidence="14" id="KW-0520">NAD</keyword>
<keyword evidence="6" id="KW-0813">Transport</keyword>
<feature type="transmembrane region" description="Helical" evidence="21">
    <location>
        <begin position="34"/>
        <end position="55"/>
    </location>
</feature>
<keyword evidence="7" id="KW-0934">Plastid</keyword>
<evidence type="ECO:0000256" key="14">
    <source>
        <dbReference type="ARBA" id="ARBA00023027"/>
    </source>
</evidence>
<dbReference type="GO" id="GO:0008137">
    <property type="term" value="F:NADH dehydrogenase (ubiquinone) activity"/>
    <property type="evidence" value="ECO:0007669"/>
    <property type="project" value="InterPro"/>
</dbReference>
<dbReference type="Proteomes" id="UP000215914">
    <property type="component" value="Chromosome 11"/>
</dbReference>
<evidence type="ECO:0000256" key="12">
    <source>
        <dbReference type="ARBA" id="ARBA00022967"/>
    </source>
</evidence>
<proteinExistence type="inferred from homology"/>
<dbReference type="PANTHER" id="PTHR42829:SF2">
    <property type="entry name" value="NADH-UBIQUINONE OXIDOREDUCTASE CHAIN 5"/>
    <property type="match status" value="1"/>
</dbReference>
<keyword evidence="10" id="KW-0521">NADP</keyword>
<reference evidence="24" key="2">
    <citation type="submission" date="2017-02" db="EMBL/GenBank/DDBJ databases">
        <title>Sunflower complete genome.</title>
        <authorList>
            <person name="Langlade N."/>
            <person name="Munos S."/>
        </authorList>
    </citation>
    <scope>NUCLEOTIDE SEQUENCE [LARGE SCALE GENOMIC DNA]</scope>
    <source>
        <tissue evidence="24">Leaves</tissue>
    </source>
</reference>
<feature type="transmembrane region" description="Helical" evidence="21">
    <location>
        <begin position="90"/>
        <end position="108"/>
    </location>
</feature>
<evidence type="ECO:0000256" key="7">
    <source>
        <dbReference type="ARBA" id="ARBA00022528"/>
    </source>
</evidence>
<sequence length="227" mass="26236">MDENGRNLIQPFLSIPNFSNTKTSLYPYESDNTMLFPILILILFTLFVGFLGIPFNQDVDILSKWLTPSINLLHQSSNNSIDWYEFCKDAVFSVSIACFGIYIAFFLYKPVYSSFQNLDLINSVVKMGPKRIFSDKIKNAIYDWSYNRGYIDAFYGTFFTAGVRKLAEFTHFFDRRIIDGIPNGVGFMSFFVAEVIKSVGGGRISSYLFFYFSYVSIFLLIYYFLNL</sequence>
<comment type="subunit">
    <text evidence="4">NDH is composed of at least 16 different subunits, 5 of which are encoded in the nucleus.</text>
</comment>
<evidence type="ECO:0000256" key="20">
    <source>
        <dbReference type="ARBA" id="ARBA00048026"/>
    </source>
</evidence>
<evidence type="ECO:0000259" key="22">
    <source>
        <dbReference type="Pfam" id="PF01010"/>
    </source>
</evidence>
<comment type="similarity">
    <text evidence="3">Belongs to the complex I subunit 5 family.</text>
</comment>
<feature type="domain" description="NADH:ubiquinone/plastoquinone oxidoreductase chloroplast chain 5 C-terminal" evidence="22">
    <location>
        <begin position="2"/>
        <end position="174"/>
    </location>
</feature>
<reference evidence="25" key="1">
    <citation type="journal article" date="2017" name="Nature">
        <title>The sunflower genome provides insights into oil metabolism, flowering and Asterid evolution.</title>
        <authorList>
            <person name="Badouin H."/>
            <person name="Gouzy J."/>
            <person name="Grassa C.J."/>
            <person name="Murat F."/>
            <person name="Staton S.E."/>
            <person name="Cottret L."/>
            <person name="Lelandais-Briere C."/>
            <person name="Owens G.L."/>
            <person name="Carrere S."/>
            <person name="Mayjonade B."/>
            <person name="Legrand L."/>
            <person name="Gill N."/>
            <person name="Kane N.C."/>
            <person name="Bowers J.E."/>
            <person name="Hubner S."/>
            <person name="Bellec A."/>
            <person name="Berard A."/>
            <person name="Berges H."/>
            <person name="Blanchet N."/>
            <person name="Boniface M.C."/>
            <person name="Brunel D."/>
            <person name="Catrice O."/>
            <person name="Chaidir N."/>
            <person name="Claudel C."/>
            <person name="Donnadieu C."/>
            <person name="Faraut T."/>
            <person name="Fievet G."/>
            <person name="Helmstetter N."/>
            <person name="King M."/>
            <person name="Knapp S.J."/>
            <person name="Lai Z."/>
            <person name="Le Paslier M.C."/>
            <person name="Lippi Y."/>
            <person name="Lorenzon L."/>
            <person name="Mandel J.R."/>
            <person name="Marage G."/>
            <person name="Marchand G."/>
            <person name="Marquand E."/>
            <person name="Bret-Mestries E."/>
            <person name="Morien E."/>
            <person name="Nambeesan S."/>
            <person name="Nguyen T."/>
            <person name="Pegot-Espagnet P."/>
            <person name="Pouilly N."/>
            <person name="Raftis F."/>
            <person name="Sallet E."/>
            <person name="Schiex T."/>
            <person name="Thomas J."/>
            <person name="Vandecasteele C."/>
            <person name="Vares D."/>
            <person name="Vear F."/>
            <person name="Vautrin S."/>
            <person name="Crespi M."/>
            <person name="Mangin B."/>
            <person name="Burke J.M."/>
            <person name="Salse J."/>
            <person name="Munos S."/>
            <person name="Vincourt P."/>
            <person name="Rieseberg L.H."/>
            <person name="Langlade N.B."/>
        </authorList>
    </citation>
    <scope>NUCLEOTIDE SEQUENCE [LARGE SCALE GENOMIC DNA]</scope>
    <source>
        <strain evidence="25">cv. SF193</strain>
    </source>
</reference>
<gene>
    <name evidence="24" type="ORF">HannXRQ_Chr05g0152391</name>
    <name evidence="23" type="ORF">HannXRQ_Chr11g0323701</name>
</gene>
<evidence type="ECO:0000256" key="1">
    <source>
        <dbReference type="ARBA" id="ARBA00004059"/>
    </source>
</evidence>
<comment type="catalytic activity">
    <reaction evidence="19">
        <text>a plastoquinone + NADPH + (n+1) H(+)(in) = a plastoquinol + NADP(+) + n H(+)(out)</text>
        <dbReference type="Rhea" id="RHEA:42612"/>
        <dbReference type="Rhea" id="RHEA-COMP:9561"/>
        <dbReference type="Rhea" id="RHEA-COMP:9562"/>
        <dbReference type="ChEBI" id="CHEBI:15378"/>
        <dbReference type="ChEBI" id="CHEBI:17757"/>
        <dbReference type="ChEBI" id="CHEBI:57783"/>
        <dbReference type="ChEBI" id="CHEBI:58349"/>
        <dbReference type="ChEBI" id="CHEBI:62192"/>
    </reaction>
</comment>
<evidence type="ECO:0000256" key="2">
    <source>
        <dbReference type="ARBA" id="ARBA00004454"/>
    </source>
</evidence>
<evidence type="ECO:0000256" key="19">
    <source>
        <dbReference type="ARBA" id="ARBA00047726"/>
    </source>
</evidence>
<keyword evidence="9" id="KW-0874">Quinone</keyword>
<dbReference type="PANTHER" id="PTHR42829">
    <property type="entry name" value="NADH-UBIQUINONE OXIDOREDUCTASE CHAIN 5"/>
    <property type="match status" value="1"/>
</dbReference>
<dbReference type="Proteomes" id="UP000215914">
    <property type="component" value="Chromosome 5"/>
</dbReference>
<dbReference type="InterPro" id="IPR003945">
    <property type="entry name" value="NU5C-like"/>
</dbReference>
<dbReference type="AlphaFoldDB" id="A0A251USX8"/>
<keyword evidence="15" id="KW-0793">Thylakoid</keyword>
<evidence type="ECO:0000256" key="17">
    <source>
        <dbReference type="ARBA" id="ARBA00029876"/>
    </source>
</evidence>
<keyword evidence="12" id="KW-1278">Translocase</keyword>
<dbReference type="GO" id="GO:0048038">
    <property type="term" value="F:quinone binding"/>
    <property type="evidence" value="ECO:0007669"/>
    <property type="project" value="UniProtKB-KW"/>
</dbReference>
<accession>A0A251USX8</accession>
<name>A0A251USX8_HELAN</name>
<dbReference type="PRINTS" id="PR01435">
    <property type="entry name" value="NPOXDRDTASE5"/>
</dbReference>
<dbReference type="GO" id="GO:0009535">
    <property type="term" value="C:chloroplast thylakoid membrane"/>
    <property type="evidence" value="ECO:0007669"/>
    <property type="project" value="UniProtKB-SubCell"/>
</dbReference>
<dbReference type="Pfam" id="PF01010">
    <property type="entry name" value="Proton_antipo_C"/>
    <property type="match status" value="1"/>
</dbReference>
<keyword evidence="11" id="KW-0618">Plastoquinone</keyword>
<organism evidence="24 25">
    <name type="scientific">Helianthus annuus</name>
    <name type="common">Common sunflower</name>
    <dbReference type="NCBI Taxonomy" id="4232"/>
    <lineage>
        <taxon>Eukaryota</taxon>
        <taxon>Viridiplantae</taxon>
        <taxon>Streptophyta</taxon>
        <taxon>Embryophyta</taxon>
        <taxon>Tracheophyta</taxon>
        <taxon>Spermatophyta</taxon>
        <taxon>Magnoliopsida</taxon>
        <taxon>eudicotyledons</taxon>
        <taxon>Gunneridae</taxon>
        <taxon>Pentapetalae</taxon>
        <taxon>asterids</taxon>
        <taxon>campanulids</taxon>
        <taxon>Asterales</taxon>
        <taxon>Asteraceae</taxon>
        <taxon>Asteroideae</taxon>
        <taxon>Heliantheae alliance</taxon>
        <taxon>Heliantheae</taxon>
        <taxon>Helianthus</taxon>
    </lineage>
</organism>
<keyword evidence="8 21" id="KW-0812">Transmembrane</keyword>
<dbReference type="Gene3D" id="1.20.5.2700">
    <property type="match status" value="1"/>
</dbReference>
<dbReference type="GO" id="GO:0042773">
    <property type="term" value="P:ATP synthesis coupled electron transport"/>
    <property type="evidence" value="ECO:0007669"/>
    <property type="project" value="InterPro"/>
</dbReference>
<evidence type="ECO:0000256" key="8">
    <source>
        <dbReference type="ARBA" id="ARBA00022692"/>
    </source>
</evidence>
<evidence type="ECO:0000256" key="15">
    <source>
        <dbReference type="ARBA" id="ARBA00023078"/>
    </source>
</evidence>
<evidence type="ECO:0000256" key="13">
    <source>
        <dbReference type="ARBA" id="ARBA00022989"/>
    </source>
</evidence>
<evidence type="ECO:0000313" key="24">
    <source>
        <dbReference type="EMBL" id="OTG25872.1"/>
    </source>
</evidence>
<protein>
    <recommendedName>
        <fullName evidence="5">NAD(P)H-quinone oxidoreductase subunit 5, chloroplastic</fullName>
    </recommendedName>
    <alternativeName>
        <fullName evidence="18">NAD(P)H dehydrogenase subunit 5</fullName>
    </alternativeName>
    <alternativeName>
        <fullName evidence="17">NADH-plastoquinone oxidoreductase subunit 5</fullName>
    </alternativeName>
</protein>
<evidence type="ECO:0000256" key="9">
    <source>
        <dbReference type="ARBA" id="ARBA00022719"/>
    </source>
</evidence>
<evidence type="ECO:0000313" key="23">
    <source>
        <dbReference type="EMBL" id="OTG06837.1"/>
    </source>
</evidence>
<dbReference type="EMBL" id="CM007900">
    <property type="protein sequence ID" value="OTG06837.1"/>
    <property type="molecule type" value="Genomic_DNA"/>
</dbReference>
<evidence type="ECO:0000256" key="4">
    <source>
        <dbReference type="ARBA" id="ARBA00011199"/>
    </source>
</evidence>
<evidence type="ECO:0000256" key="3">
    <source>
        <dbReference type="ARBA" id="ARBA00008200"/>
    </source>
</evidence>